<dbReference type="EMBL" id="JBIEKR010000006">
    <property type="protein sequence ID" value="MFG6273128.1"/>
    <property type="molecule type" value="Genomic_DNA"/>
</dbReference>
<evidence type="ECO:0008006" key="4">
    <source>
        <dbReference type="Google" id="ProtNLM"/>
    </source>
</evidence>
<protein>
    <recommendedName>
        <fullName evidence="4">Helix-turn-helix domain-containing protein</fullName>
    </recommendedName>
</protein>
<name>A0ABW7DP93_9FIRM</name>
<evidence type="ECO:0000313" key="2">
    <source>
        <dbReference type="EMBL" id="MFG6273128.1"/>
    </source>
</evidence>
<comment type="caution">
    <text evidence="2">The sequence shown here is derived from an EMBL/GenBank/DDBJ whole genome shotgun (WGS) entry which is preliminary data.</text>
</comment>
<keyword evidence="1" id="KW-0175">Coiled coil</keyword>
<feature type="coiled-coil region" evidence="1">
    <location>
        <begin position="62"/>
        <end position="89"/>
    </location>
</feature>
<accession>A0ABW7DP93</accession>
<evidence type="ECO:0000256" key="1">
    <source>
        <dbReference type="SAM" id="Coils"/>
    </source>
</evidence>
<gene>
    <name evidence="2" type="ORF">ACGTZG_07985</name>
</gene>
<sequence>MKMAYNTEELQKLFHYSRQTITRMEKDGRLHRLYGLPGVWYRASDVRELCEFEEPAHSDEEWEAVTDELLRLKDEVSELRRRLENVQIAACGGESK</sequence>
<dbReference type="Proteomes" id="UP001605989">
    <property type="component" value="Unassembled WGS sequence"/>
</dbReference>
<reference evidence="2 3" key="1">
    <citation type="submission" date="2024-10" db="EMBL/GenBank/DDBJ databases">
        <authorList>
            <person name="Sang B.-I."/>
            <person name="Prabhaharan D."/>
        </authorList>
    </citation>
    <scope>NUCLEOTIDE SEQUENCE [LARGE SCALE GENOMIC DNA]</scope>
    <source>
        <strain evidence="2 3">MH</strain>
    </source>
</reference>
<organism evidence="2 3">
    <name type="scientific">Megasphaera hexanoica</name>
    <dbReference type="NCBI Taxonomy" id="1675036"/>
    <lineage>
        <taxon>Bacteria</taxon>
        <taxon>Bacillati</taxon>
        <taxon>Bacillota</taxon>
        <taxon>Negativicutes</taxon>
        <taxon>Veillonellales</taxon>
        <taxon>Veillonellaceae</taxon>
        <taxon>Megasphaera</taxon>
    </lineage>
</organism>
<proteinExistence type="predicted"/>
<dbReference type="RefSeq" id="WP_113856156.1">
    <property type="nucleotide sequence ID" value="NZ_CP011940.1"/>
</dbReference>
<keyword evidence="3" id="KW-1185">Reference proteome</keyword>
<evidence type="ECO:0000313" key="3">
    <source>
        <dbReference type="Proteomes" id="UP001605989"/>
    </source>
</evidence>